<feature type="region of interest" description="Disordered" evidence="1">
    <location>
        <begin position="29"/>
        <end position="68"/>
    </location>
</feature>
<gene>
    <name evidence="2" type="ORF">C491_12972</name>
</gene>
<dbReference type="OrthoDB" id="267555at2157"/>
<evidence type="ECO:0000313" key="2">
    <source>
        <dbReference type="EMBL" id="ELY56452.1"/>
    </source>
</evidence>
<dbReference type="EMBL" id="AOIB01000027">
    <property type="protein sequence ID" value="ELY56452.1"/>
    <property type="molecule type" value="Genomic_DNA"/>
</dbReference>
<sequence length="301" mass="33524">MTRITRRALLCGLSLSAGVGALSAASLKRSQSTSDMDSTDGQEFDPRIDGFGFENYATPPVPPEPTEFVSRRELREELTGRLETPLGTRVTDTLQADSGPRLGTVVDEIYTNANRLFGTKGYCYGMVAAAQWYCEEPAAVPLERDSASQIGHVNEPLEDDAVAPVRDDIERFHRQQFLDAESWLRRWALLSPDWIDYETQARELRAAIDEFGSAGITISGEDVLNGHYLLLYDYEVNDADVVFAVYDPNDAAERYVEDPPPVIGIQIDDHEPLFGSYAGTYDRFLFTPADRAISARGRVDR</sequence>
<organism evidence="2 3">
    <name type="scientific">Natronococcus amylolyticus DSM 10524</name>
    <dbReference type="NCBI Taxonomy" id="1227497"/>
    <lineage>
        <taxon>Archaea</taxon>
        <taxon>Methanobacteriati</taxon>
        <taxon>Methanobacteriota</taxon>
        <taxon>Stenosarchaea group</taxon>
        <taxon>Halobacteria</taxon>
        <taxon>Halobacteriales</taxon>
        <taxon>Natrialbaceae</taxon>
        <taxon>Natronococcus</taxon>
    </lineage>
</organism>
<dbReference type="AlphaFoldDB" id="L9X4A7"/>
<reference evidence="2 3" key="1">
    <citation type="journal article" date="2014" name="PLoS Genet.">
        <title>Phylogenetically driven sequencing of extremely halophilic archaea reveals strategies for static and dynamic osmo-response.</title>
        <authorList>
            <person name="Becker E.A."/>
            <person name="Seitzer P.M."/>
            <person name="Tritt A."/>
            <person name="Larsen D."/>
            <person name="Krusor M."/>
            <person name="Yao A.I."/>
            <person name="Wu D."/>
            <person name="Madern D."/>
            <person name="Eisen J.A."/>
            <person name="Darling A.E."/>
            <person name="Facciotti M.T."/>
        </authorList>
    </citation>
    <scope>NUCLEOTIDE SEQUENCE [LARGE SCALE GENOMIC DNA]</scope>
    <source>
        <strain evidence="2 3">DSM 10524</strain>
    </source>
</reference>
<keyword evidence="3" id="KW-1185">Reference proteome</keyword>
<evidence type="ECO:0000256" key="1">
    <source>
        <dbReference type="SAM" id="MobiDB-lite"/>
    </source>
</evidence>
<evidence type="ECO:0000313" key="3">
    <source>
        <dbReference type="Proteomes" id="UP000011688"/>
    </source>
</evidence>
<comment type="caution">
    <text evidence="2">The sequence shown here is derived from an EMBL/GenBank/DDBJ whole genome shotgun (WGS) entry which is preliminary data.</text>
</comment>
<accession>L9X4A7</accession>
<dbReference type="Proteomes" id="UP000011688">
    <property type="component" value="Unassembled WGS sequence"/>
</dbReference>
<protein>
    <submittedName>
        <fullName evidence="2">Uncharacterized protein</fullName>
    </submittedName>
</protein>
<dbReference type="PROSITE" id="PS51318">
    <property type="entry name" value="TAT"/>
    <property type="match status" value="1"/>
</dbReference>
<proteinExistence type="predicted"/>
<dbReference type="RefSeq" id="WP_005556896.1">
    <property type="nucleotide sequence ID" value="NZ_AOIB01000027.1"/>
</dbReference>
<dbReference type="InterPro" id="IPR006311">
    <property type="entry name" value="TAT_signal"/>
</dbReference>
<dbReference type="eggNOG" id="arCOG11849">
    <property type="taxonomic scope" value="Archaea"/>
</dbReference>
<name>L9X4A7_9EURY</name>